<dbReference type="EMBL" id="MU069805">
    <property type="protein sequence ID" value="KAF5833530.1"/>
    <property type="molecule type" value="Genomic_DNA"/>
</dbReference>
<feature type="region of interest" description="Disordered" evidence="2">
    <location>
        <begin position="698"/>
        <end position="740"/>
    </location>
</feature>
<protein>
    <recommendedName>
        <fullName evidence="3">TIR domain-containing protein</fullName>
    </recommendedName>
</protein>
<sequence>MARYSEHWICKSGYDLFRFGYMARISRILEAPTKFAPLMHIACKLVCTVSDVKSCRERLRDLGIIPRVIQMIHEGTEVDMNVCTLANLSRSDSLHSTLRDVGMLDAMLKAVEVVKEDDSELTQVLFAVANVYAGSERQGGPANKLLSSYDVSLAVAARLDAVVRGSGYVHGTVVSLEEAAHGANALSCSFVLASHMCKAGVVELLVEVLQGRAEDANAVLYTCRALLNLCGLSFLHTTLLKAGVPDAIKKFAEHPDVRIQDTAKGCLLQLGQLEDQKAQAANSLLEQGAGEPGEFTYDVFLSHKRSDAKDFARALYNLFVLRGVTTFLDFEYREELQLEGGLEKLVQSCRNFVFVLTDNVLDSHWCMQELPAAVRSQRNIISVVKEGSRWPDEDGKKTLPFPGTHLLGNLDPSLKAVFMKKAIHHSDEYYSSFIDMLMKKVTANQPAASQSTAGQQQANGSSPGVQHGTNEAPLVPPQNTAGTLTATSAPTQNSSAPAFANLVPVGPQALPSASTAAAAPAPIISSPMQPQLMPEIPTHPSQGQSLPAGVMVSDPRPTFQNSGAVEMLLQLGQVERMLMGMVAEVRRDMSALAFELPRAQTDTQRQLQQMQVEMQQQMQAEVQRQVQAEVQWHVQIQVQRAQEGLRQQVFEVQRMGMQMKVFLQQQQQQQQLQQQLQQQQQQQQQQRQQACSAPFAFSRPQPRIPAFPPVAPQVPPPSLAQHPKMASHPLNPFPDGDEEMDQPQHAEIQQQMQQQLLQHQHTAGNTAPQAPPTHGSAGPSGRPTHAHWQLSDGCRAAVPSPHLVWRQGKGCRDHVNLA</sequence>
<dbReference type="SMART" id="SM00185">
    <property type="entry name" value="ARM"/>
    <property type="match status" value="3"/>
</dbReference>
<feature type="domain" description="TIR" evidence="3">
    <location>
        <begin position="295"/>
        <end position="426"/>
    </location>
</feature>
<dbReference type="Pfam" id="PF13676">
    <property type="entry name" value="TIR_2"/>
    <property type="match status" value="1"/>
</dbReference>
<evidence type="ECO:0000259" key="3">
    <source>
        <dbReference type="PROSITE" id="PS50104"/>
    </source>
</evidence>
<dbReference type="SUPFAM" id="SSF48371">
    <property type="entry name" value="ARM repeat"/>
    <property type="match status" value="1"/>
</dbReference>
<dbReference type="InterPro" id="IPR016024">
    <property type="entry name" value="ARM-type_fold"/>
</dbReference>
<reference evidence="4" key="2">
    <citation type="submission" date="2020-06" db="EMBL/GenBank/DDBJ databases">
        <authorList>
            <consortium name="DOE Joint Genome Institute"/>
            <person name="Calhoun S."/>
            <person name="Polle J.E."/>
            <person name="Mckie-Krisberg Z."/>
            <person name="Prochnik S."/>
            <person name="Neofotis P."/>
            <person name="Yim W.C."/>
            <person name="Hathwaik L.T."/>
            <person name="Jenkins J."/>
            <person name="Molina H."/>
            <person name="Bunkenborg J."/>
            <person name="Grigoriev I.V."/>
            <person name="Barry K."/>
            <person name="Schmutz J."/>
            <person name="Jin E."/>
            <person name="Cushman J.C."/>
            <person name="Magnuson J.K."/>
        </authorList>
    </citation>
    <scope>NUCLEOTIDE SEQUENCE</scope>
    <source>
        <strain evidence="4">CCAP 19/18</strain>
    </source>
</reference>
<gene>
    <name evidence="4" type="ORF">DUNSADRAFT_10142</name>
</gene>
<dbReference type="InterPro" id="IPR000225">
    <property type="entry name" value="Armadillo"/>
</dbReference>
<dbReference type="PROSITE" id="PS50104">
    <property type="entry name" value="TIR"/>
    <property type="match status" value="1"/>
</dbReference>
<feature type="compositionally biased region" description="Low complexity" evidence="2">
    <location>
        <begin position="447"/>
        <end position="462"/>
    </location>
</feature>
<proteinExistence type="predicted"/>
<feature type="region of interest" description="Disordered" evidence="2">
    <location>
        <begin position="757"/>
        <end position="788"/>
    </location>
</feature>
<evidence type="ECO:0000256" key="2">
    <source>
        <dbReference type="SAM" id="MobiDB-lite"/>
    </source>
</evidence>
<dbReference type="SUPFAM" id="SSF52200">
    <property type="entry name" value="Toll/Interleukin receptor TIR domain"/>
    <property type="match status" value="1"/>
</dbReference>
<feature type="compositionally biased region" description="Pro residues" evidence="2">
    <location>
        <begin position="702"/>
        <end position="718"/>
    </location>
</feature>
<evidence type="ECO:0000313" key="5">
    <source>
        <dbReference type="Proteomes" id="UP000815325"/>
    </source>
</evidence>
<dbReference type="InterPro" id="IPR011989">
    <property type="entry name" value="ARM-like"/>
</dbReference>
<dbReference type="Proteomes" id="UP000815325">
    <property type="component" value="Unassembled WGS sequence"/>
</dbReference>
<dbReference type="InterPro" id="IPR000157">
    <property type="entry name" value="TIR_dom"/>
</dbReference>
<evidence type="ECO:0000313" key="4">
    <source>
        <dbReference type="EMBL" id="KAF5833529.1"/>
    </source>
</evidence>
<dbReference type="Gene3D" id="1.25.10.10">
    <property type="entry name" value="Leucine-rich Repeat Variant"/>
    <property type="match status" value="2"/>
</dbReference>
<dbReference type="EMBL" id="MU069805">
    <property type="protein sequence ID" value="KAF5833531.1"/>
    <property type="molecule type" value="Genomic_DNA"/>
</dbReference>
<name>A0ABQ7GG00_DUNSA</name>
<feature type="compositionally biased region" description="Polar residues" evidence="2">
    <location>
        <begin position="477"/>
        <end position="491"/>
    </location>
</feature>
<dbReference type="InterPro" id="IPR035897">
    <property type="entry name" value="Toll_tir_struct_dom_sf"/>
</dbReference>
<comment type="caution">
    <text evidence="4">The sequence shown here is derived from an EMBL/GenBank/DDBJ whole genome shotgun (WGS) entry which is preliminary data.</text>
</comment>
<keyword evidence="5" id="KW-1185">Reference proteome</keyword>
<dbReference type="EMBL" id="MU069805">
    <property type="protein sequence ID" value="KAF5833528.1"/>
    <property type="molecule type" value="Genomic_DNA"/>
</dbReference>
<accession>A0ABQ7GG00</accession>
<feature type="region of interest" description="Disordered" evidence="2">
    <location>
        <begin position="447"/>
        <end position="491"/>
    </location>
</feature>
<feature type="coiled-coil region" evidence="1">
    <location>
        <begin position="662"/>
        <end position="689"/>
    </location>
</feature>
<keyword evidence="1" id="KW-0175">Coiled coil</keyword>
<reference evidence="4" key="1">
    <citation type="submission" date="2017-08" db="EMBL/GenBank/DDBJ databases">
        <authorList>
            <person name="Polle J.E."/>
            <person name="Barry K."/>
            <person name="Cushman J."/>
            <person name="Schmutz J."/>
            <person name="Tran D."/>
            <person name="Hathwaick L.T."/>
            <person name="Yim W.C."/>
            <person name="Jenkins J."/>
            <person name="Mckie-Krisberg Z.M."/>
            <person name="Prochnik S."/>
            <person name="Lindquist E."/>
            <person name="Dockter R.B."/>
            <person name="Adam C."/>
            <person name="Molina H."/>
            <person name="Bunkerborg J."/>
            <person name="Jin E."/>
            <person name="Buchheim M."/>
            <person name="Magnuson J."/>
        </authorList>
    </citation>
    <scope>NUCLEOTIDE SEQUENCE</scope>
    <source>
        <strain evidence="4">CCAP 19/18</strain>
    </source>
</reference>
<dbReference type="EMBL" id="MU069805">
    <property type="protein sequence ID" value="KAF5833529.1"/>
    <property type="molecule type" value="Genomic_DNA"/>
</dbReference>
<dbReference type="SMART" id="SM00255">
    <property type="entry name" value="TIR"/>
    <property type="match status" value="1"/>
</dbReference>
<dbReference type="Gene3D" id="3.40.50.10140">
    <property type="entry name" value="Toll/interleukin-1 receptor homology (TIR) domain"/>
    <property type="match status" value="1"/>
</dbReference>
<organism evidence="4 5">
    <name type="scientific">Dunaliella salina</name>
    <name type="common">Green alga</name>
    <name type="synonym">Protococcus salinus</name>
    <dbReference type="NCBI Taxonomy" id="3046"/>
    <lineage>
        <taxon>Eukaryota</taxon>
        <taxon>Viridiplantae</taxon>
        <taxon>Chlorophyta</taxon>
        <taxon>core chlorophytes</taxon>
        <taxon>Chlorophyceae</taxon>
        <taxon>CS clade</taxon>
        <taxon>Chlamydomonadales</taxon>
        <taxon>Dunaliellaceae</taxon>
        <taxon>Dunaliella</taxon>
    </lineage>
</organism>
<evidence type="ECO:0000256" key="1">
    <source>
        <dbReference type="SAM" id="Coils"/>
    </source>
</evidence>